<keyword evidence="6 7" id="KW-0472">Membrane</keyword>
<evidence type="ECO:0000259" key="8">
    <source>
        <dbReference type="PROSITE" id="PS50928"/>
    </source>
</evidence>
<evidence type="ECO:0000256" key="5">
    <source>
        <dbReference type="ARBA" id="ARBA00022989"/>
    </source>
</evidence>
<keyword evidence="2 7" id="KW-0813">Transport</keyword>
<feature type="transmembrane region" description="Helical" evidence="7">
    <location>
        <begin position="237"/>
        <end position="259"/>
    </location>
</feature>
<dbReference type="Pfam" id="PF00528">
    <property type="entry name" value="BPD_transp_1"/>
    <property type="match status" value="1"/>
</dbReference>
<sequence>MFTKRNAMIKIRCYIALLLVVLIVFGFLAYGTGERFNAMSPENQLLEPSLNHLFGTDVFGRDVFLRTVRGFMNAFLLAILSWIIAFGFGILLGIFFAYVGGLADAIFYHVCNFIFSFPTMVLAIYLASASDAKIPILIFLTSFALIFSNAKIVRALVKSLIKENYMIQLQIMGAGFWHMTRYHLLRESILNLLPIMPLMIGHIILGISSFSFLGFGIQPPEAEIGLLLSENFKLITIAPWTCLLPGLFQFLIIWALSYLGEMTRKYYTKEGVSHDEF</sequence>
<dbReference type="InterPro" id="IPR000515">
    <property type="entry name" value="MetI-like"/>
</dbReference>
<feature type="domain" description="ABC transmembrane type-1" evidence="8">
    <location>
        <begin position="71"/>
        <end position="260"/>
    </location>
</feature>
<comment type="caution">
    <text evidence="9">The sequence shown here is derived from an EMBL/GenBank/DDBJ whole genome shotgun (WGS) entry which is preliminary data.</text>
</comment>
<evidence type="ECO:0000256" key="7">
    <source>
        <dbReference type="RuleBase" id="RU363032"/>
    </source>
</evidence>
<evidence type="ECO:0000256" key="3">
    <source>
        <dbReference type="ARBA" id="ARBA00022475"/>
    </source>
</evidence>
<reference evidence="10" key="1">
    <citation type="submission" date="2017-04" db="EMBL/GenBank/DDBJ databases">
        <authorList>
            <person name="Bumgarner R.E."/>
            <person name="Fredricks D.N."/>
            <person name="Srinivasan S."/>
        </authorList>
    </citation>
    <scope>NUCLEOTIDE SEQUENCE [LARGE SCALE GENOMIC DNA]</scope>
    <source>
        <strain evidence="10">KA00405</strain>
    </source>
</reference>
<comment type="similarity">
    <text evidence="7">Belongs to the binding-protein-dependent transport system permease family.</text>
</comment>
<dbReference type="CDD" id="cd06261">
    <property type="entry name" value="TM_PBP2"/>
    <property type="match status" value="1"/>
</dbReference>
<dbReference type="GO" id="GO:0055085">
    <property type="term" value="P:transmembrane transport"/>
    <property type="evidence" value="ECO:0007669"/>
    <property type="project" value="InterPro"/>
</dbReference>
<evidence type="ECO:0000256" key="2">
    <source>
        <dbReference type="ARBA" id="ARBA00022448"/>
    </source>
</evidence>
<accession>A0A2J8B3Q7</accession>
<keyword evidence="5 7" id="KW-1133">Transmembrane helix</keyword>
<dbReference type="InterPro" id="IPR035906">
    <property type="entry name" value="MetI-like_sf"/>
</dbReference>
<feature type="transmembrane region" description="Helical" evidence="7">
    <location>
        <begin position="134"/>
        <end position="157"/>
    </location>
</feature>
<feature type="transmembrane region" description="Helical" evidence="7">
    <location>
        <begin position="74"/>
        <end position="99"/>
    </location>
</feature>
<feature type="transmembrane region" description="Helical" evidence="7">
    <location>
        <begin position="106"/>
        <end position="128"/>
    </location>
</feature>
<dbReference type="GO" id="GO:0005886">
    <property type="term" value="C:plasma membrane"/>
    <property type="evidence" value="ECO:0007669"/>
    <property type="project" value="UniProtKB-SubCell"/>
</dbReference>
<dbReference type="PANTHER" id="PTHR43386:SF1">
    <property type="entry name" value="D,D-DIPEPTIDE TRANSPORT SYSTEM PERMEASE PROTEIN DDPC-RELATED"/>
    <property type="match status" value="1"/>
</dbReference>
<dbReference type="Gene3D" id="1.10.3720.10">
    <property type="entry name" value="MetI-like"/>
    <property type="match status" value="1"/>
</dbReference>
<dbReference type="PROSITE" id="PS50928">
    <property type="entry name" value="ABC_TM1"/>
    <property type="match status" value="1"/>
</dbReference>
<feature type="transmembrane region" description="Helical" evidence="7">
    <location>
        <begin position="12"/>
        <end position="31"/>
    </location>
</feature>
<comment type="subcellular location">
    <subcellularLocation>
        <location evidence="1 7">Cell membrane</location>
        <topology evidence="1 7">Multi-pass membrane protein</topology>
    </subcellularLocation>
</comment>
<name>A0A2J8B3Q7_9FIRM</name>
<evidence type="ECO:0000256" key="6">
    <source>
        <dbReference type="ARBA" id="ARBA00023136"/>
    </source>
</evidence>
<keyword evidence="3" id="KW-1003">Cell membrane</keyword>
<feature type="transmembrane region" description="Helical" evidence="7">
    <location>
        <begin position="189"/>
        <end position="217"/>
    </location>
</feature>
<dbReference type="SUPFAM" id="SSF161098">
    <property type="entry name" value="MetI-like"/>
    <property type="match status" value="1"/>
</dbReference>
<evidence type="ECO:0000256" key="4">
    <source>
        <dbReference type="ARBA" id="ARBA00022692"/>
    </source>
</evidence>
<dbReference type="RefSeq" id="WP_012993721.1">
    <property type="nucleotide sequence ID" value="NZ_NBZD01000001.1"/>
</dbReference>
<gene>
    <name evidence="9" type="ORF">B7R76_00525</name>
</gene>
<evidence type="ECO:0000313" key="9">
    <source>
        <dbReference type="EMBL" id="PNH19407.1"/>
    </source>
</evidence>
<dbReference type="InterPro" id="IPR050366">
    <property type="entry name" value="BP-dependent_transpt_permease"/>
</dbReference>
<proteinExistence type="inferred from homology"/>
<dbReference type="Proteomes" id="UP000236394">
    <property type="component" value="Unassembled WGS sequence"/>
</dbReference>
<dbReference type="EMBL" id="NBZD01000001">
    <property type="protein sequence ID" value="PNH19407.1"/>
    <property type="molecule type" value="Genomic_DNA"/>
</dbReference>
<dbReference type="PANTHER" id="PTHR43386">
    <property type="entry name" value="OLIGOPEPTIDE TRANSPORT SYSTEM PERMEASE PROTEIN APPC"/>
    <property type="match status" value="1"/>
</dbReference>
<evidence type="ECO:0000313" key="10">
    <source>
        <dbReference type="Proteomes" id="UP000236394"/>
    </source>
</evidence>
<dbReference type="AlphaFoldDB" id="A0A2J8B3Q7"/>
<protein>
    <submittedName>
        <fullName evidence="9">ABC transporter permease</fullName>
    </submittedName>
</protein>
<organism evidence="9 10">
    <name type="scientific">Mageeibacillus indolicus</name>
    <dbReference type="NCBI Taxonomy" id="884684"/>
    <lineage>
        <taxon>Bacteria</taxon>
        <taxon>Bacillati</taxon>
        <taxon>Bacillota</taxon>
        <taxon>Clostridia</taxon>
        <taxon>Eubacteriales</taxon>
        <taxon>Oscillospiraceae</taxon>
        <taxon>Mageeibacillus</taxon>
    </lineage>
</organism>
<evidence type="ECO:0000256" key="1">
    <source>
        <dbReference type="ARBA" id="ARBA00004651"/>
    </source>
</evidence>
<keyword evidence="4 7" id="KW-0812">Transmembrane</keyword>